<protein>
    <submittedName>
        <fullName evidence="1">Uncharacterized protein</fullName>
    </submittedName>
</protein>
<dbReference type="AlphaFoldDB" id="A0A1D2JQF0"/>
<reference evidence="1 2" key="1">
    <citation type="submission" date="2016-06" db="EMBL/GenBank/DDBJ databases">
        <authorList>
            <person name="Kjaerup R.B."/>
            <person name="Dalgaard T.S."/>
            <person name="Juul-Madsen H.R."/>
        </authorList>
    </citation>
    <scope>NUCLEOTIDE SEQUENCE [LARGE SCALE GENOMIC DNA]</scope>
    <source>
        <strain evidence="1 2">Pb300</strain>
    </source>
</reference>
<name>A0A1D2JQF0_PARBR</name>
<dbReference type="EMBL" id="LZYO01000002">
    <property type="protein sequence ID" value="ODH45351.1"/>
    <property type="molecule type" value="Genomic_DNA"/>
</dbReference>
<proteinExistence type="predicted"/>
<evidence type="ECO:0000313" key="2">
    <source>
        <dbReference type="Proteomes" id="UP000242814"/>
    </source>
</evidence>
<sequence length="128" mass="14625">MSADFRISLLHAEVEGTDEGDPERLEWRVFLHGNEVGTFNCADVSAGASHSTTSLRDLSSSQTKTQHFRGNRWKRLIQNTIVKYEILKDDIYNFDETGFQMSVIETARVMTESERAENPKLVQSEDQK</sequence>
<dbReference type="Proteomes" id="UP000242814">
    <property type="component" value="Unassembled WGS sequence"/>
</dbReference>
<organism evidence="1 2">
    <name type="scientific">Paracoccidioides brasiliensis</name>
    <dbReference type="NCBI Taxonomy" id="121759"/>
    <lineage>
        <taxon>Eukaryota</taxon>
        <taxon>Fungi</taxon>
        <taxon>Dikarya</taxon>
        <taxon>Ascomycota</taxon>
        <taxon>Pezizomycotina</taxon>
        <taxon>Eurotiomycetes</taxon>
        <taxon>Eurotiomycetidae</taxon>
        <taxon>Onygenales</taxon>
        <taxon>Ajellomycetaceae</taxon>
        <taxon>Paracoccidioides</taxon>
    </lineage>
</organism>
<gene>
    <name evidence="1" type="ORF">ACO22_00075</name>
</gene>
<evidence type="ECO:0000313" key="1">
    <source>
        <dbReference type="EMBL" id="ODH45351.1"/>
    </source>
</evidence>
<comment type="caution">
    <text evidence="1">The sequence shown here is derived from an EMBL/GenBank/DDBJ whole genome shotgun (WGS) entry which is preliminary data.</text>
</comment>
<accession>A0A1D2JQF0</accession>